<reference evidence="2 3" key="1">
    <citation type="submission" date="2019-05" db="EMBL/GenBank/DDBJ databases">
        <authorList>
            <consortium name="Pathogen Informatics"/>
        </authorList>
    </citation>
    <scope>NUCLEOTIDE SEQUENCE [LARGE SCALE GENOMIC DNA]</scope>
    <source>
        <strain evidence="2 3">NCTC503</strain>
    </source>
</reference>
<gene>
    <name evidence="2" type="ORF">NCTC503_01475</name>
</gene>
<dbReference type="RefSeq" id="WP_138210129.1">
    <property type="nucleotide sequence ID" value="NZ_CBCRUQ010000014.1"/>
</dbReference>
<dbReference type="EMBL" id="LR590481">
    <property type="protein sequence ID" value="VTQ89789.1"/>
    <property type="molecule type" value="Genomic_DNA"/>
</dbReference>
<proteinExistence type="predicted"/>
<keyword evidence="3" id="KW-1185">Reference proteome</keyword>
<accession>A0A4U9RDR5</accession>
<name>A0A4U9RDR5_HATHI</name>
<sequence length="506" mass="57947">MGWFKEMATKAAMKLLNIQPAAQNPIIIQEPLSYEGNVMKNRMWYRGDPSELDQFFKSMALDQVSKSRFWAAVPSEKLNIRKMHSGLPAIIVETLADIVTSDINSIDMEEIQAETWEEICKDNKFNKIIKKSIVETLIAGDGAFKITIDTDLTPYPILEYYSGERVDYTVKRGRLQEVQFFTDYTVRNKNYRLIESFGKGYIKNKLVDEKGEEAPLSLVPELEQLQDVTFDNSFMMAVPMKFFESQKWSGRGKSIFDNKTDSFDALDEVISQWIDAIRAGRVQKYIPEDLIPHNPNTGEPLQPNPFDNQFIQLNSSLAEGENSKIDMIQPEIRYQAFIESYAKALDMCLQGIVSPATLGIDLKKLDNAEAQREKEKTTLYTRKKIIDELQEVLPELINTILKVYETMQKKTPGEDIEVTINFGEYASPSFNDKVETVGKAKTFGVMSIEQCIEELYGDTWTDEEKAEEIKRLKEEQGHITTDEPPIVGDDEKYKDDDLEVEEDGQE</sequence>
<feature type="compositionally biased region" description="Basic and acidic residues" evidence="1">
    <location>
        <begin position="471"/>
        <end position="481"/>
    </location>
</feature>
<protein>
    <submittedName>
        <fullName evidence="2">Phage portal protein, SPP1 Gp6</fullName>
    </submittedName>
</protein>
<feature type="region of interest" description="Disordered" evidence="1">
    <location>
        <begin position="471"/>
        <end position="506"/>
    </location>
</feature>
<dbReference type="OrthoDB" id="2509227at2"/>
<dbReference type="AlphaFoldDB" id="A0A4U9RDR5"/>
<evidence type="ECO:0000313" key="3">
    <source>
        <dbReference type="Proteomes" id="UP000308489"/>
    </source>
</evidence>
<evidence type="ECO:0000256" key="1">
    <source>
        <dbReference type="SAM" id="MobiDB-lite"/>
    </source>
</evidence>
<organism evidence="2 3">
    <name type="scientific">Hathewaya histolytica</name>
    <name type="common">Clostridium histolyticum</name>
    <dbReference type="NCBI Taxonomy" id="1498"/>
    <lineage>
        <taxon>Bacteria</taxon>
        <taxon>Bacillati</taxon>
        <taxon>Bacillota</taxon>
        <taxon>Clostridia</taxon>
        <taxon>Eubacteriales</taxon>
        <taxon>Clostridiaceae</taxon>
        <taxon>Hathewaya</taxon>
    </lineage>
</organism>
<feature type="compositionally biased region" description="Acidic residues" evidence="1">
    <location>
        <begin position="496"/>
        <end position="506"/>
    </location>
</feature>
<dbReference type="KEGG" id="hhw:NCTC503_01475"/>
<dbReference type="Proteomes" id="UP000308489">
    <property type="component" value="Chromosome 1"/>
</dbReference>
<evidence type="ECO:0000313" key="2">
    <source>
        <dbReference type="EMBL" id="VTQ89789.1"/>
    </source>
</evidence>